<dbReference type="Proteomes" id="UP000261660">
    <property type="component" value="Unplaced"/>
</dbReference>
<keyword evidence="2" id="KW-1185">Reference proteome</keyword>
<reference evidence="1" key="1">
    <citation type="submission" date="2025-08" db="UniProtKB">
        <authorList>
            <consortium name="Ensembl"/>
        </authorList>
    </citation>
    <scope>IDENTIFICATION</scope>
</reference>
<evidence type="ECO:0000313" key="2">
    <source>
        <dbReference type="Proteomes" id="UP000261660"/>
    </source>
</evidence>
<dbReference type="Ensembl" id="ENSLBET00000002321.1">
    <property type="protein sequence ID" value="ENSLBEP00000002192.1"/>
    <property type="gene ID" value="ENSLBEG00000001728.1"/>
</dbReference>
<dbReference type="InParanoid" id="A0A3Q3E4R5"/>
<organism evidence="1 2">
    <name type="scientific">Labrus bergylta</name>
    <name type="common">ballan wrasse</name>
    <dbReference type="NCBI Taxonomy" id="56723"/>
    <lineage>
        <taxon>Eukaryota</taxon>
        <taxon>Metazoa</taxon>
        <taxon>Chordata</taxon>
        <taxon>Craniata</taxon>
        <taxon>Vertebrata</taxon>
        <taxon>Euteleostomi</taxon>
        <taxon>Actinopterygii</taxon>
        <taxon>Neopterygii</taxon>
        <taxon>Teleostei</taxon>
        <taxon>Neoteleostei</taxon>
        <taxon>Acanthomorphata</taxon>
        <taxon>Eupercaria</taxon>
        <taxon>Labriformes</taxon>
        <taxon>Labridae</taxon>
        <taxon>Labrus</taxon>
    </lineage>
</organism>
<reference evidence="1" key="2">
    <citation type="submission" date="2025-09" db="UniProtKB">
        <authorList>
            <consortium name="Ensembl"/>
        </authorList>
    </citation>
    <scope>IDENTIFICATION</scope>
</reference>
<dbReference type="AlphaFoldDB" id="A0A3Q3E4R5"/>
<evidence type="ECO:0000313" key="1">
    <source>
        <dbReference type="Ensembl" id="ENSLBEP00000002192.1"/>
    </source>
</evidence>
<accession>A0A3Q3E4R5</accession>
<protein>
    <submittedName>
        <fullName evidence="1">Uncharacterized protein</fullName>
    </submittedName>
</protein>
<sequence length="139" mass="15474">MSPMAPPPPPPRPSYPDIMIHLPSGFSCDHLVELFKEPKSRLSALQMYLFIFLAALKKAERSEERRWAPCSLVGRRVLSLGAVFSRWAPCSLVGRRVLSLGAVFSRWAPCSLAGRRVLSLGAVFSRWAPCSLVGRRLLL</sequence>
<proteinExistence type="predicted"/>
<name>A0A3Q3E4R5_9LABR</name>